<sequence length="75" mass="8583">MTRGLLPRFVPLSLDAFIDSYLVTLMCLLAQQSTAWINICSCYPRSVAVESNLYIRYSLFAVRFDVYNLGLDPRT</sequence>
<organism evidence="1 2">
    <name type="scientific">Aspergillus transmontanensis</name>
    <dbReference type="NCBI Taxonomy" id="1034304"/>
    <lineage>
        <taxon>Eukaryota</taxon>
        <taxon>Fungi</taxon>
        <taxon>Dikarya</taxon>
        <taxon>Ascomycota</taxon>
        <taxon>Pezizomycotina</taxon>
        <taxon>Eurotiomycetes</taxon>
        <taxon>Eurotiomycetidae</taxon>
        <taxon>Eurotiales</taxon>
        <taxon>Aspergillaceae</taxon>
        <taxon>Aspergillus</taxon>
        <taxon>Aspergillus subgen. Circumdati</taxon>
    </lineage>
</organism>
<reference evidence="2" key="1">
    <citation type="submission" date="2019-04" db="EMBL/GenBank/DDBJ databases">
        <title>Friends and foes A comparative genomics studyof 23 Aspergillus species from section Flavi.</title>
        <authorList>
            <consortium name="DOE Joint Genome Institute"/>
            <person name="Kjaerbolling I."/>
            <person name="Vesth T."/>
            <person name="Frisvad J.C."/>
            <person name="Nybo J.L."/>
            <person name="Theobald S."/>
            <person name="Kildgaard S."/>
            <person name="Isbrandt T."/>
            <person name="Kuo A."/>
            <person name="Sato A."/>
            <person name="Lyhne E.K."/>
            <person name="Kogle M.E."/>
            <person name="Wiebenga A."/>
            <person name="Kun R.S."/>
            <person name="Lubbers R.J."/>
            <person name="Makela M.R."/>
            <person name="Barry K."/>
            <person name="Chovatia M."/>
            <person name="Clum A."/>
            <person name="Daum C."/>
            <person name="Haridas S."/>
            <person name="He G."/>
            <person name="LaButti K."/>
            <person name="Lipzen A."/>
            <person name="Mondo S."/>
            <person name="Riley R."/>
            <person name="Salamov A."/>
            <person name="Simmons B.A."/>
            <person name="Magnuson J.K."/>
            <person name="Henrissat B."/>
            <person name="Mortensen U.H."/>
            <person name="Larsen T.O."/>
            <person name="Devries R.P."/>
            <person name="Grigoriev I.V."/>
            <person name="Machida M."/>
            <person name="Baker S.E."/>
            <person name="Andersen M.R."/>
        </authorList>
    </citation>
    <scope>NUCLEOTIDE SEQUENCE [LARGE SCALE GENOMIC DNA]</scope>
    <source>
        <strain evidence="2">CBS 130015</strain>
    </source>
</reference>
<name>A0A5N6WGU2_9EURO</name>
<protein>
    <submittedName>
        <fullName evidence="1">Uncharacterized protein</fullName>
    </submittedName>
</protein>
<evidence type="ECO:0000313" key="1">
    <source>
        <dbReference type="EMBL" id="KAE8319029.1"/>
    </source>
</evidence>
<keyword evidence="2" id="KW-1185">Reference proteome</keyword>
<gene>
    <name evidence="1" type="ORF">BDV41DRAFT_520733</name>
</gene>
<proteinExistence type="predicted"/>
<dbReference type="Proteomes" id="UP000325433">
    <property type="component" value="Unassembled WGS sequence"/>
</dbReference>
<dbReference type="EMBL" id="ML738295">
    <property type="protein sequence ID" value="KAE8319029.1"/>
    <property type="molecule type" value="Genomic_DNA"/>
</dbReference>
<dbReference type="AlphaFoldDB" id="A0A5N6WGU2"/>
<accession>A0A5N6WGU2</accession>
<evidence type="ECO:0000313" key="2">
    <source>
        <dbReference type="Proteomes" id="UP000325433"/>
    </source>
</evidence>